<dbReference type="PROSITE" id="PS51421">
    <property type="entry name" value="RAS"/>
    <property type="match status" value="1"/>
</dbReference>
<dbReference type="InterPro" id="IPR027417">
    <property type="entry name" value="P-loop_NTPase"/>
</dbReference>
<evidence type="ECO:0000256" key="2">
    <source>
        <dbReference type="ARBA" id="ARBA00022741"/>
    </source>
</evidence>
<keyword evidence="4" id="KW-0449">Lipoprotein</keyword>
<dbReference type="EMBL" id="DS470478">
    <property type="protein sequence ID" value="EDO29530.1"/>
    <property type="molecule type" value="Genomic_DNA"/>
</dbReference>
<dbReference type="STRING" id="45351.A7T3D5"/>
<gene>
    <name evidence="6" type="ORF">NEMVEDRAFT_v1g144236</name>
</gene>
<dbReference type="HOGENOM" id="CLU_041217_24_2_1"/>
<evidence type="ECO:0000256" key="1">
    <source>
        <dbReference type="ARBA" id="ARBA00006270"/>
    </source>
</evidence>
<proteinExistence type="inferred from homology"/>
<evidence type="ECO:0000256" key="5">
    <source>
        <dbReference type="ARBA" id="ARBA00023289"/>
    </source>
</evidence>
<comment type="similarity">
    <text evidence="1">Belongs to the small GTPase superfamily. Rab family.</text>
</comment>
<dbReference type="GO" id="GO:0005886">
    <property type="term" value="C:plasma membrane"/>
    <property type="evidence" value="ECO:0000318"/>
    <property type="project" value="GO_Central"/>
</dbReference>
<dbReference type="GO" id="GO:0005768">
    <property type="term" value="C:endosome"/>
    <property type="evidence" value="ECO:0000318"/>
    <property type="project" value="GO_Central"/>
</dbReference>
<name>A7T3D5_NEMVE</name>
<dbReference type="FunFam" id="3.40.50.300:FF:004762">
    <property type="entry name" value="Predicted protein"/>
    <property type="match status" value="1"/>
</dbReference>
<dbReference type="GO" id="GO:0008021">
    <property type="term" value="C:synaptic vesicle"/>
    <property type="evidence" value="ECO:0000318"/>
    <property type="project" value="GO_Central"/>
</dbReference>
<dbReference type="Pfam" id="PF00071">
    <property type="entry name" value="Ras"/>
    <property type="match status" value="1"/>
</dbReference>
<dbReference type="InParanoid" id="A7T3D5"/>
<dbReference type="InterPro" id="IPR001806">
    <property type="entry name" value="Small_GTPase"/>
</dbReference>
<dbReference type="Gene3D" id="3.40.50.300">
    <property type="entry name" value="P-loop containing nucleotide triphosphate hydrolases"/>
    <property type="match status" value="1"/>
</dbReference>
<dbReference type="GO" id="GO:0003924">
    <property type="term" value="F:GTPase activity"/>
    <property type="evidence" value="ECO:0000318"/>
    <property type="project" value="GO_Central"/>
</dbReference>
<keyword evidence="2" id="KW-0547">Nucleotide-binding</keyword>
<dbReference type="eggNOG" id="KOG0079">
    <property type="taxonomic scope" value="Eukaryota"/>
</dbReference>
<keyword evidence="7" id="KW-1185">Reference proteome</keyword>
<dbReference type="InterPro" id="IPR050305">
    <property type="entry name" value="Small_GTPase_Rab"/>
</dbReference>
<dbReference type="InterPro" id="IPR005225">
    <property type="entry name" value="Small_GTP-bd"/>
</dbReference>
<evidence type="ECO:0000256" key="3">
    <source>
        <dbReference type="ARBA" id="ARBA00023134"/>
    </source>
</evidence>
<keyword evidence="5" id="KW-0636">Prenylation</keyword>
<dbReference type="KEGG" id="nve:5500131"/>
<protein>
    <submittedName>
        <fullName evidence="6">Uncharacterized protein</fullName>
    </submittedName>
</protein>
<dbReference type="PRINTS" id="PR00449">
    <property type="entry name" value="RASTRNSFRMNG"/>
</dbReference>
<accession>A7T3D5</accession>
<dbReference type="InterPro" id="IPR025662">
    <property type="entry name" value="Sigma_54_int_dom_ATP-bd_1"/>
</dbReference>
<evidence type="ECO:0000313" key="6">
    <source>
        <dbReference type="EMBL" id="EDO29530.1"/>
    </source>
</evidence>
<evidence type="ECO:0000313" key="7">
    <source>
        <dbReference type="Proteomes" id="UP000001593"/>
    </source>
</evidence>
<keyword evidence="3" id="KW-0342">GTP-binding</keyword>
<dbReference type="GO" id="GO:0006887">
    <property type="term" value="P:exocytosis"/>
    <property type="evidence" value="ECO:0000318"/>
    <property type="project" value="GO_Central"/>
</dbReference>
<dbReference type="PROSITE" id="PS00675">
    <property type="entry name" value="SIGMA54_INTERACT_1"/>
    <property type="match status" value="1"/>
</dbReference>
<dbReference type="Proteomes" id="UP000001593">
    <property type="component" value="Unassembled WGS sequence"/>
</dbReference>
<dbReference type="SMART" id="SM00175">
    <property type="entry name" value="RAB"/>
    <property type="match status" value="1"/>
</dbReference>
<reference evidence="6 7" key="1">
    <citation type="journal article" date="2007" name="Science">
        <title>Sea anemone genome reveals ancestral eumetazoan gene repertoire and genomic organization.</title>
        <authorList>
            <person name="Putnam N.H."/>
            <person name="Srivastava M."/>
            <person name="Hellsten U."/>
            <person name="Dirks B."/>
            <person name="Chapman J."/>
            <person name="Salamov A."/>
            <person name="Terry A."/>
            <person name="Shapiro H."/>
            <person name="Lindquist E."/>
            <person name="Kapitonov V.V."/>
            <person name="Jurka J."/>
            <person name="Genikhovich G."/>
            <person name="Grigoriev I.V."/>
            <person name="Lucas S.M."/>
            <person name="Steele R.E."/>
            <person name="Finnerty J.R."/>
            <person name="Technau U."/>
            <person name="Martindale M.Q."/>
            <person name="Rokhsar D.S."/>
        </authorList>
    </citation>
    <scope>NUCLEOTIDE SEQUENCE [LARGE SCALE GENOMIC DNA]</scope>
    <source>
        <strain evidence="7">CH2 X CH6</strain>
    </source>
</reference>
<dbReference type="SUPFAM" id="SSF52540">
    <property type="entry name" value="P-loop containing nucleoside triphosphate hydrolases"/>
    <property type="match status" value="1"/>
</dbReference>
<dbReference type="SMART" id="SM00173">
    <property type="entry name" value="RAS"/>
    <property type="match status" value="1"/>
</dbReference>
<dbReference type="PROSITE" id="PS51419">
    <property type="entry name" value="RAB"/>
    <property type="match status" value="1"/>
</dbReference>
<dbReference type="PANTHER" id="PTHR47980">
    <property type="entry name" value="LD44762P"/>
    <property type="match status" value="1"/>
</dbReference>
<organism evidence="6 7">
    <name type="scientific">Nematostella vectensis</name>
    <name type="common">Starlet sea anemone</name>
    <dbReference type="NCBI Taxonomy" id="45351"/>
    <lineage>
        <taxon>Eukaryota</taxon>
        <taxon>Metazoa</taxon>
        <taxon>Cnidaria</taxon>
        <taxon>Anthozoa</taxon>
        <taxon>Hexacorallia</taxon>
        <taxon>Actiniaria</taxon>
        <taxon>Edwardsiidae</taxon>
        <taxon>Nematostella</taxon>
    </lineage>
</organism>
<dbReference type="GO" id="GO:0005525">
    <property type="term" value="F:GTP binding"/>
    <property type="evidence" value="ECO:0007669"/>
    <property type="project" value="UniProtKB-KW"/>
</dbReference>
<evidence type="ECO:0000256" key="4">
    <source>
        <dbReference type="ARBA" id="ARBA00023288"/>
    </source>
</evidence>
<dbReference type="AlphaFoldDB" id="A7T3D5"/>
<dbReference type="NCBIfam" id="TIGR00231">
    <property type="entry name" value="small_GTP"/>
    <property type="match status" value="1"/>
</dbReference>
<dbReference type="PhylomeDB" id="A7T3D5"/>
<dbReference type="OMA" id="DWNSSYQ"/>
<sequence length="131" mass="15186">MSLRYTTSLAKKREYDLQYKVIVIGESGVGKSSLIRCYAHPDQPFCSNMITTVGIDFVKVDTKVDELIVRLQIWDTAGQERFRTMTTMQFRGTKGILLVYDITCRKSFDNLQFWLESIRKVSMSLESIRID</sequence>
<dbReference type="CDD" id="cd00154">
    <property type="entry name" value="Rab"/>
    <property type="match status" value="1"/>
</dbReference>